<dbReference type="SUPFAM" id="SSF103481">
    <property type="entry name" value="Multidrug resistance efflux transporter EmrE"/>
    <property type="match status" value="1"/>
</dbReference>
<dbReference type="Pfam" id="PF05653">
    <property type="entry name" value="Mg_trans_NIPA"/>
    <property type="match status" value="1"/>
</dbReference>
<dbReference type="PANTHER" id="PTHR12570">
    <property type="match status" value="1"/>
</dbReference>
<feature type="transmembrane region" description="Helical" evidence="7">
    <location>
        <begin position="214"/>
        <end position="233"/>
    </location>
</feature>
<dbReference type="InterPro" id="IPR008521">
    <property type="entry name" value="Mg_trans_NIPA"/>
</dbReference>
<feature type="transmembrane region" description="Helical" evidence="7">
    <location>
        <begin position="272"/>
        <end position="294"/>
    </location>
</feature>
<dbReference type="InParanoid" id="A0A6P8J3R2"/>
<proteinExistence type="inferred from homology"/>
<dbReference type="InterPro" id="IPR037185">
    <property type="entry name" value="EmrE-like"/>
</dbReference>
<dbReference type="AlphaFoldDB" id="A0A6P8J3R2"/>
<evidence type="ECO:0000313" key="9">
    <source>
        <dbReference type="RefSeq" id="XP_031574651.1"/>
    </source>
</evidence>
<keyword evidence="4 7" id="KW-1133">Transmembrane helix</keyword>
<feature type="transmembrane region" description="Helical" evidence="7">
    <location>
        <begin position="245"/>
        <end position="266"/>
    </location>
</feature>
<dbReference type="Gene3D" id="1.10.3730.20">
    <property type="match status" value="1"/>
</dbReference>
<keyword evidence="5 7" id="KW-0472">Membrane</keyword>
<organism evidence="8 9">
    <name type="scientific">Actinia tenebrosa</name>
    <name type="common">Australian red waratah sea anemone</name>
    <dbReference type="NCBI Taxonomy" id="6105"/>
    <lineage>
        <taxon>Eukaryota</taxon>
        <taxon>Metazoa</taxon>
        <taxon>Cnidaria</taxon>
        <taxon>Anthozoa</taxon>
        <taxon>Hexacorallia</taxon>
        <taxon>Actiniaria</taxon>
        <taxon>Actiniidae</taxon>
        <taxon>Actinia</taxon>
    </lineage>
</organism>
<reference evidence="9" key="1">
    <citation type="submission" date="2025-08" db="UniProtKB">
        <authorList>
            <consortium name="RefSeq"/>
        </authorList>
    </citation>
    <scope>IDENTIFICATION</scope>
</reference>
<feature type="compositionally biased region" description="Basic and acidic residues" evidence="6">
    <location>
        <begin position="361"/>
        <end position="375"/>
    </location>
</feature>
<dbReference type="Proteomes" id="UP000515163">
    <property type="component" value="Unplaced"/>
</dbReference>
<name>A0A6P8J3R2_ACTTE</name>
<gene>
    <name evidence="9" type="primary">LOC116308384</name>
</gene>
<feature type="transmembrane region" description="Helical" evidence="7">
    <location>
        <begin position="57"/>
        <end position="77"/>
    </location>
</feature>
<accession>A0A6P8J3R2</accession>
<dbReference type="GO" id="GO:0016020">
    <property type="term" value="C:membrane"/>
    <property type="evidence" value="ECO:0007669"/>
    <property type="project" value="UniProtKB-SubCell"/>
</dbReference>
<dbReference type="GO" id="GO:0015095">
    <property type="term" value="F:magnesium ion transmembrane transporter activity"/>
    <property type="evidence" value="ECO:0007669"/>
    <property type="project" value="InterPro"/>
</dbReference>
<feature type="transmembrane region" description="Helical" evidence="7">
    <location>
        <begin position="176"/>
        <end position="194"/>
    </location>
</feature>
<dbReference type="FunCoup" id="A0A6P8J3R2">
    <property type="interactions" value="70"/>
</dbReference>
<dbReference type="GeneID" id="116308384"/>
<dbReference type="KEGG" id="aten:116308384"/>
<feature type="transmembrane region" description="Helical" evidence="7">
    <location>
        <begin position="83"/>
        <end position="103"/>
    </location>
</feature>
<evidence type="ECO:0000256" key="2">
    <source>
        <dbReference type="ARBA" id="ARBA00007230"/>
    </source>
</evidence>
<feature type="region of interest" description="Disordered" evidence="6">
    <location>
        <begin position="350"/>
        <end position="375"/>
    </location>
</feature>
<feature type="transmembrane region" description="Helical" evidence="7">
    <location>
        <begin position="112"/>
        <end position="130"/>
    </location>
</feature>
<feature type="transmembrane region" description="Helical" evidence="7">
    <location>
        <begin position="150"/>
        <end position="169"/>
    </location>
</feature>
<sequence>MASDELENQLSSKNIFIGSALAIGGNLLISISMNIQKYSHIQQAKAEDEVHYLKSKVWWVGLTLMVLGEVGNFSAYGFAPASLVAPLGTTTVIANAIIAVVFLKERIRYQDAFGVLLAVVGAFLLITFSTKEFSELTGAELAFYMKQWPFLVYLILEIIVFCVLLYVQVKYSLENVVVFLMLVALLGSLTVISAKAVSSMLNITFGGNSQLGHPLLYIMLIVMIATAVAQVKFLNRAMKSFDATVVVPTNFVLFTISAIISGIVLYREFYGLTFLEIFMFLFGCVLSFIGVYCITSNRKMESSEGHLLLTNADLFPGFLSLSSSKLIAVQPGNAFSAGTQEYPMLMAKASQDNVSDPEVPESPKKPLGDPTSMDR</sequence>
<dbReference type="OrthoDB" id="165382at2759"/>
<protein>
    <submittedName>
        <fullName evidence="9">NIPA-like protein 2</fullName>
    </submittedName>
</protein>
<comment type="subcellular location">
    <subcellularLocation>
        <location evidence="1">Membrane</location>
        <topology evidence="1">Multi-pass membrane protein</topology>
    </subcellularLocation>
</comment>
<evidence type="ECO:0000256" key="7">
    <source>
        <dbReference type="SAM" id="Phobius"/>
    </source>
</evidence>
<evidence type="ECO:0000256" key="5">
    <source>
        <dbReference type="ARBA" id="ARBA00023136"/>
    </source>
</evidence>
<evidence type="ECO:0000256" key="4">
    <source>
        <dbReference type="ARBA" id="ARBA00022989"/>
    </source>
</evidence>
<keyword evidence="8" id="KW-1185">Reference proteome</keyword>
<evidence type="ECO:0000313" key="8">
    <source>
        <dbReference type="Proteomes" id="UP000515163"/>
    </source>
</evidence>
<evidence type="ECO:0000256" key="6">
    <source>
        <dbReference type="SAM" id="MobiDB-lite"/>
    </source>
</evidence>
<dbReference type="RefSeq" id="XP_031574651.1">
    <property type="nucleotide sequence ID" value="XM_031718791.1"/>
</dbReference>
<feature type="transmembrane region" description="Helical" evidence="7">
    <location>
        <begin position="15"/>
        <end position="36"/>
    </location>
</feature>
<evidence type="ECO:0000256" key="1">
    <source>
        <dbReference type="ARBA" id="ARBA00004141"/>
    </source>
</evidence>
<comment type="similarity">
    <text evidence="2">Belongs to the NIPA family.</text>
</comment>
<evidence type="ECO:0000256" key="3">
    <source>
        <dbReference type="ARBA" id="ARBA00022692"/>
    </source>
</evidence>
<keyword evidence="3 7" id="KW-0812">Transmembrane</keyword>
<dbReference type="PANTHER" id="PTHR12570:SF65">
    <property type="entry name" value="MAGNESIUM TRANSPORTER NIPA9-RELATED"/>
    <property type="match status" value="1"/>
</dbReference>